<organism evidence="2 3">
    <name type="scientific">Candidatus Marsarchaeota G2 archaeon BE_D</name>
    <dbReference type="NCBI Taxonomy" id="1978158"/>
    <lineage>
        <taxon>Archaea</taxon>
        <taxon>Candidatus Marsarchaeota</taxon>
        <taxon>Candidatus Marsarchaeota group 2</taxon>
    </lineage>
</organism>
<gene>
    <name evidence="2" type="ORF">B9Q04_17690</name>
</gene>
<evidence type="ECO:0000313" key="2">
    <source>
        <dbReference type="EMBL" id="PSO06121.1"/>
    </source>
</evidence>
<feature type="domain" description="ATPase" evidence="1">
    <location>
        <begin position="1"/>
        <end position="135"/>
    </location>
</feature>
<dbReference type="InterPro" id="IPR027417">
    <property type="entry name" value="P-loop_NTPase"/>
</dbReference>
<dbReference type="GO" id="GO:0005524">
    <property type="term" value="F:ATP binding"/>
    <property type="evidence" value="ECO:0007669"/>
    <property type="project" value="InterPro"/>
</dbReference>
<protein>
    <recommendedName>
        <fullName evidence="1">ATPase domain-containing protein</fullName>
    </recommendedName>
</protein>
<reference evidence="2 3" key="1">
    <citation type="submission" date="2017-04" db="EMBL/GenBank/DDBJ databases">
        <title>Novel microbial lineages endemic to geothermal iron-oxide mats fill important gaps in the evolutionary history of Archaea.</title>
        <authorList>
            <person name="Jay Z.J."/>
            <person name="Beam J.P."/>
            <person name="Dlakic M."/>
            <person name="Rusch D.B."/>
            <person name="Kozubal M.A."/>
            <person name="Inskeep W.P."/>
        </authorList>
    </citation>
    <scope>NUCLEOTIDE SEQUENCE [LARGE SCALE GENOMIC DNA]</scope>
    <source>
        <strain evidence="2">BE_D</strain>
    </source>
</reference>
<dbReference type="Gene3D" id="3.40.50.300">
    <property type="entry name" value="P-loop containing nucleotide triphosphate hydrolases"/>
    <property type="match status" value="1"/>
</dbReference>
<name>A0A2R6C5E1_9ARCH</name>
<dbReference type="SUPFAM" id="SSF52540">
    <property type="entry name" value="P-loop containing nucleoside triphosphate hydrolases"/>
    <property type="match status" value="1"/>
</dbReference>
<dbReference type="PANTHER" id="PTHR34704">
    <property type="entry name" value="ATPASE"/>
    <property type="match status" value="1"/>
</dbReference>
<dbReference type="EMBL" id="NEXF01000592">
    <property type="protein sequence ID" value="PSO06121.1"/>
    <property type="molecule type" value="Genomic_DNA"/>
</dbReference>
<comment type="caution">
    <text evidence="2">The sequence shown here is derived from an EMBL/GenBank/DDBJ whole genome shotgun (WGS) entry which is preliminary data.</text>
</comment>
<proteinExistence type="predicted"/>
<sequence>MNRREELELLEEFASQKRAGIAVVYGRRRVGKTRLLLEFLKTRQGVYVFVPRGGQASLLRGFSRSLGASLPPGAVFRDLESVFEYFEEIFRQGKIVVLDEFQNLSEVRGAVTLLQRYWDEEFSKMDAKLVLAGSSHRDD</sequence>
<evidence type="ECO:0000313" key="3">
    <source>
        <dbReference type="Proteomes" id="UP000242015"/>
    </source>
</evidence>
<dbReference type="PANTHER" id="PTHR34704:SF1">
    <property type="entry name" value="ATPASE"/>
    <property type="match status" value="1"/>
</dbReference>
<dbReference type="AlphaFoldDB" id="A0A2R6C5E1"/>
<dbReference type="Proteomes" id="UP000242015">
    <property type="component" value="Unassembled WGS sequence"/>
</dbReference>
<accession>A0A2R6C5E1</accession>
<dbReference type="InterPro" id="IPR011579">
    <property type="entry name" value="ATPase_dom"/>
</dbReference>
<evidence type="ECO:0000259" key="1">
    <source>
        <dbReference type="Pfam" id="PF01637"/>
    </source>
</evidence>
<dbReference type="Pfam" id="PF01637">
    <property type="entry name" value="ATPase_2"/>
    <property type="match status" value="1"/>
</dbReference>